<dbReference type="RefSeq" id="WP_245593641.1">
    <property type="nucleotide sequence ID" value="NZ_JBHLZN010000002.1"/>
</dbReference>
<feature type="binding site" evidence="3">
    <location>
        <position position="145"/>
    </location>
    <ligand>
        <name>carboxy-S-adenosyl-L-methionine</name>
        <dbReference type="ChEBI" id="CHEBI:134278"/>
    </ligand>
</feature>
<evidence type="ECO:0000256" key="3">
    <source>
        <dbReference type="HAMAP-Rule" id="MF_01590"/>
    </source>
</evidence>
<feature type="binding site" evidence="3">
    <location>
        <position position="215"/>
    </location>
    <ligand>
        <name>carboxy-S-adenosyl-L-methionine</name>
        <dbReference type="ChEBI" id="CHEBI:134278"/>
    </ligand>
</feature>
<feature type="binding site" evidence="3">
    <location>
        <begin position="167"/>
        <end position="169"/>
    </location>
    <ligand>
        <name>carboxy-S-adenosyl-L-methionine</name>
        <dbReference type="ChEBI" id="CHEBI:134278"/>
    </ligand>
</feature>
<feature type="binding site" evidence="3">
    <location>
        <position position="211"/>
    </location>
    <ligand>
        <name>carboxy-S-adenosyl-L-methionine</name>
        <dbReference type="ChEBI" id="CHEBI:134278"/>
    </ligand>
</feature>
<dbReference type="PANTHER" id="PTHR43464:SF95">
    <property type="entry name" value="TRNA U34 CARBOXYMETHYLTRANSFERASE"/>
    <property type="match status" value="1"/>
</dbReference>
<dbReference type="HAMAP" id="MF_01590">
    <property type="entry name" value="tRNA_carboxymethyltr_CmoB"/>
    <property type="match status" value="1"/>
</dbReference>
<evidence type="ECO:0000256" key="2">
    <source>
        <dbReference type="ARBA" id="ARBA00022694"/>
    </source>
</evidence>
<dbReference type="EMBL" id="JBHLZN010000002">
    <property type="protein sequence ID" value="MFB9886068.1"/>
    <property type="molecule type" value="Genomic_DNA"/>
</dbReference>
<keyword evidence="5" id="KW-1185">Reference proteome</keyword>
<dbReference type="Gene3D" id="3.40.50.150">
    <property type="entry name" value="Vaccinia Virus protein VP39"/>
    <property type="match status" value="1"/>
</dbReference>
<dbReference type="InterPro" id="IPR010017">
    <property type="entry name" value="CmoB"/>
</dbReference>
<evidence type="ECO:0000256" key="1">
    <source>
        <dbReference type="ARBA" id="ARBA00022679"/>
    </source>
</evidence>
<evidence type="ECO:0000313" key="4">
    <source>
        <dbReference type="EMBL" id="MFB9886068.1"/>
    </source>
</evidence>
<organism evidence="4 5">
    <name type="scientific">Balneatrix alpica</name>
    <dbReference type="NCBI Taxonomy" id="75684"/>
    <lineage>
        <taxon>Bacteria</taxon>
        <taxon>Pseudomonadati</taxon>
        <taxon>Pseudomonadota</taxon>
        <taxon>Gammaproteobacteria</taxon>
        <taxon>Oceanospirillales</taxon>
        <taxon>Balneatrichaceae</taxon>
        <taxon>Balneatrix</taxon>
    </lineage>
</organism>
<feature type="binding site" evidence="3">
    <location>
        <position position="106"/>
    </location>
    <ligand>
        <name>carboxy-S-adenosyl-L-methionine</name>
        <dbReference type="ChEBI" id="CHEBI:134278"/>
    </ligand>
</feature>
<proteinExistence type="inferred from homology"/>
<evidence type="ECO:0000313" key="5">
    <source>
        <dbReference type="Proteomes" id="UP001589628"/>
    </source>
</evidence>
<reference evidence="4 5" key="1">
    <citation type="submission" date="2024-09" db="EMBL/GenBank/DDBJ databases">
        <authorList>
            <person name="Sun Q."/>
            <person name="Mori K."/>
        </authorList>
    </citation>
    <scope>NUCLEOTIDE SEQUENCE [LARGE SCALE GENOMIC DNA]</scope>
    <source>
        <strain evidence="4 5">ATCC 51285</strain>
    </source>
</reference>
<keyword evidence="1 3" id="KW-0808">Transferase</keyword>
<feature type="binding site" evidence="3">
    <location>
        <begin position="195"/>
        <end position="196"/>
    </location>
    <ligand>
        <name>carboxy-S-adenosyl-L-methionine</name>
        <dbReference type="ChEBI" id="CHEBI:134278"/>
    </ligand>
</feature>
<feature type="binding site" evidence="3">
    <location>
        <position position="125"/>
    </location>
    <ligand>
        <name>carboxy-S-adenosyl-L-methionine</name>
        <dbReference type="ChEBI" id="CHEBI:134278"/>
    </ligand>
</feature>
<comment type="subunit">
    <text evidence="3">Homotetramer.</text>
</comment>
<dbReference type="InterPro" id="IPR029063">
    <property type="entry name" value="SAM-dependent_MTases_sf"/>
</dbReference>
<dbReference type="InterPro" id="IPR027555">
    <property type="entry name" value="Mo5U34_MeTrfas-like"/>
</dbReference>
<accession>A0ABV5Z9Z4</accession>
<comment type="similarity">
    <text evidence="3">Belongs to the class I-like SAM-binding methyltransferase superfamily. CmoB family.</text>
</comment>
<dbReference type="CDD" id="cd02440">
    <property type="entry name" value="AdoMet_MTases"/>
    <property type="match status" value="1"/>
</dbReference>
<dbReference type="Pfam" id="PF08003">
    <property type="entry name" value="Methyltransf_9"/>
    <property type="match status" value="1"/>
</dbReference>
<comment type="function">
    <text evidence="3">Catalyzes carboxymethyl transfer from carboxy-S-adenosyl-L-methionine (Cx-SAM) to 5-hydroxyuridine (ho5U) to form 5-carboxymethoxyuridine (cmo5U) at position 34 in tRNAs.</text>
</comment>
<gene>
    <name evidence="3 4" type="primary">cmoB</name>
    <name evidence="4" type="ORF">ACFFLH_06575</name>
</gene>
<keyword evidence="2 3" id="KW-0819">tRNA processing</keyword>
<comment type="catalytic activity">
    <reaction evidence="3">
        <text>carboxy-S-adenosyl-L-methionine + 5-hydroxyuridine(34) in tRNA = 5-carboxymethoxyuridine(34) in tRNA + S-adenosyl-L-homocysteine + H(+)</text>
        <dbReference type="Rhea" id="RHEA:52848"/>
        <dbReference type="Rhea" id="RHEA-COMP:13381"/>
        <dbReference type="Rhea" id="RHEA-COMP:13383"/>
        <dbReference type="ChEBI" id="CHEBI:15378"/>
        <dbReference type="ChEBI" id="CHEBI:57856"/>
        <dbReference type="ChEBI" id="CHEBI:134278"/>
        <dbReference type="ChEBI" id="CHEBI:136877"/>
        <dbReference type="ChEBI" id="CHEBI:136879"/>
    </reaction>
</comment>
<dbReference type="SUPFAM" id="SSF53335">
    <property type="entry name" value="S-adenosyl-L-methionine-dependent methyltransferases"/>
    <property type="match status" value="1"/>
</dbReference>
<feature type="binding site" evidence="3">
    <location>
        <position position="330"/>
    </location>
    <ligand>
        <name>carboxy-S-adenosyl-L-methionine</name>
        <dbReference type="ChEBI" id="CHEBI:134278"/>
    </ligand>
</feature>
<dbReference type="Proteomes" id="UP001589628">
    <property type="component" value="Unassembled WGS sequence"/>
</dbReference>
<protein>
    <recommendedName>
        <fullName evidence="3">tRNA U34 carboxymethyltransferase</fullName>
        <ecNumber evidence="3">2.5.1.-</ecNumber>
    </recommendedName>
</protein>
<dbReference type="PANTHER" id="PTHR43464">
    <property type="entry name" value="METHYLTRANSFERASE"/>
    <property type="match status" value="1"/>
</dbReference>
<name>A0ABV5Z9Z4_9GAMM</name>
<dbReference type="EC" id="2.5.1.-" evidence="3"/>
<dbReference type="NCBIfam" id="TIGR00452">
    <property type="entry name" value="tRNA 5-methoxyuridine(34)/uridine 5-oxyacetic acid(34) synthase CmoB"/>
    <property type="match status" value="1"/>
</dbReference>
<feature type="binding site" evidence="3">
    <location>
        <position position="120"/>
    </location>
    <ligand>
        <name>carboxy-S-adenosyl-L-methionine</name>
        <dbReference type="ChEBI" id="CHEBI:134278"/>
    </ligand>
</feature>
<dbReference type="NCBIfam" id="NF011650">
    <property type="entry name" value="PRK15068.1"/>
    <property type="match status" value="1"/>
</dbReference>
<sequence length="338" mass="38584">MAVSAESLSPPMFSPMEWFDPLLAQWRQGPLASWATQLQPLLSAKLVQQPHGDWARWQQAWQSLPQVAAQVDASQDTLLVHADQPLTPAQQQQAREALWGLRPWRKGPFQILDTFIDTEWRSDWKWQRVAPHIADLTGRKVLDVGCGSGYHCWRMWGAGAAEVIGIDPSLLFLLQFQAVKHYAPTAPVHLLPVRMEDVPPQLEYFDTTFSMGVLYHRRDPLEHIQQLLGTLVPGGELVLETLVVEGDENTLLMPEDRYAMMRNVWFLPSVPMLLRWLRRLGVADARVVDVTATRCEEQRSTEWMPFQSLADFLDPEDASKTIEGYPAPLRATFCIRKR</sequence>
<comment type="caution">
    <text evidence="4">The sequence shown here is derived from an EMBL/GenBank/DDBJ whole genome shotgun (WGS) entry which is preliminary data.</text>
</comment>